<dbReference type="GeneID" id="20244303"/>
<dbReference type="GO" id="GO:0005737">
    <property type="term" value="C:cytoplasm"/>
    <property type="evidence" value="ECO:0007669"/>
    <property type="project" value="TreeGrafter"/>
</dbReference>
<dbReference type="OrthoDB" id="5795902at2759"/>
<evidence type="ECO:0000256" key="2">
    <source>
        <dbReference type="ARBA" id="ARBA00022801"/>
    </source>
</evidence>
<evidence type="ECO:0000256" key="4">
    <source>
        <dbReference type="ARBA" id="ARBA00023180"/>
    </source>
</evidence>
<name>V4A1Y8_LOTGI</name>
<evidence type="ECO:0000313" key="8">
    <source>
        <dbReference type="EMBL" id="ESO90697.1"/>
    </source>
</evidence>
<dbReference type="EMBL" id="KB202367">
    <property type="protein sequence ID" value="ESO90697.1"/>
    <property type="molecule type" value="Genomic_DNA"/>
</dbReference>
<evidence type="ECO:0000256" key="3">
    <source>
        <dbReference type="ARBA" id="ARBA00023157"/>
    </source>
</evidence>
<dbReference type="SUPFAM" id="SSF51011">
    <property type="entry name" value="Glycosyl hydrolase domain"/>
    <property type="match status" value="1"/>
</dbReference>
<keyword evidence="9" id="KW-1185">Reference proteome</keyword>
<dbReference type="KEGG" id="lgi:LOTGIDRAFT_178842"/>
<dbReference type="Pfam" id="PF16499">
    <property type="entry name" value="Melibiase_2"/>
    <property type="match status" value="1"/>
</dbReference>
<reference evidence="8 9" key="1">
    <citation type="journal article" date="2013" name="Nature">
        <title>Insights into bilaterian evolution from three spiralian genomes.</title>
        <authorList>
            <person name="Simakov O."/>
            <person name="Marletaz F."/>
            <person name="Cho S.J."/>
            <person name="Edsinger-Gonzales E."/>
            <person name="Havlak P."/>
            <person name="Hellsten U."/>
            <person name="Kuo D.H."/>
            <person name="Larsson T."/>
            <person name="Lv J."/>
            <person name="Arendt D."/>
            <person name="Savage R."/>
            <person name="Osoegawa K."/>
            <person name="de Jong P."/>
            <person name="Grimwood J."/>
            <person name="Chapman J.A."/>
            <person name="Shapiro H."/>
            <person name="Aerts A."/>
            <person name="Otillar R.P."/>
            <person name="Terry A.Y."/>
            <person name="Boore J.L."/>
            <person name="Grigoriev I.V."/>
            <person name="Lindberg D.R."/>
            <person name="Seaver E.C."/>
            <person name="Weisblat D.A."/>
            <person name="Putnam N.H."/>
            <person name="Rokhsar D.S."/>
        </authorList>
    </citation>
    <scope>NUCLEOTIDE SEQUENCE [LARGE SCALE GENOMIC DNA]</scope>
</reference>
<sequence>MGWLSWERFRCNVDCDKDPDNCISEKLIKSMADLMVSEGFKDAGYEYVCSDDCWQSMTRGPDGRLQADPKRFPSGIKALADYVHGKGLKLGIYEDFGYLTCEGFPGSEFYLQLDAQTFADWEVDLVKFDGCHSQLTDFDYGYPAMSFYLNKTGRPMVYMCEWPDYLNMNGIMPNYTAIRKSCNYWRNYDDVQDSWDSVLDIINHFGNNSGNFSSFAGPGGWNDPDQLVVGDFGLSPDQERVQMAMWAMMASPLLMSVDLRNIRQESKGLLQNKYLIEINQDPRGIMGTRRYTKGSIEIWTRPLTPPGQMATAFLNTGYHGVPRKLTVTGVELGLQNYVKYNIYDAFNRNKIYDSVIVSDNFTVIINPTGIVMFRIENV</sequence>
<protein>
    <recommendedName>
        <fullName evidence="6">Alpha-galactosidase</fullName>
        <ecNumber evidence="6">3.2.1.-</ecNumber>
    </recommendedName>
</protein>
<dbReference type="FunFam" id="3.20.20.70:FF:000197">
    <property type="entry name" value="Alpha-galactosidase"/>
    <property type="match status" value="1"/>
</dbReference>
<evidence type="ECO:0000313" key="9">
    <source>
        <dbReference type="Proteomes" id="UP000030746"/>
    </source>
</evidence>
<comment type="subunit">
    <text evidence="6">Homodimer.</text>
</comment>
<gene>
    <name evidence="8" type="ORF">LOTGIDRAFT_178842</name>
</gene>
<keyword evidence="3 6" id="KW-1015">Disulfide bond</keyword>
<dbReference type="PRINTS" id="PR00740">
    <property type="entry name" value="GLHYDRLASE27"/>
</dbReference>
<evidence type="ECO:0000256" key="1">
    <source>
        <dbReference type="ARBA" id="ARBA00009743"/>
    </source>
</evidence>
<dbReference type="EC" id="3.2.1.-" evidence="6"/>
<dbReference type="CDD" id="cd14792">
    <property type="entry name" value="GH27"/>
    <property type="match status" value="1"/>
</dbReference>
<keyword evidence="4" id="KW-0325">Glycoprotein</keyword>
<dbReference type="GO" id="GO:0004557">
    <property type="term" value="F:alpha-galactosidase activity"/>
    <property type="evidence" value="ECO:0007669"/>
    <property type="project" value="TreeGrafter"/>
</dbReference>
<dbReference type="CTD" id="20244303"/>
<dbReference type="PANTHER" id="PTHR11452">
    <property type="entry name" value="ALPHA-GALACTOSIDASE/ALPHA-N-ACETYLGALACTOSAMINIDASE"/>
    <property type="match status" value="1"/>
</dbReference>
<dbReference type="OMA" id="FGLYHDI"/>
<dbReference type="SUPFAM" id="SSF51445">
    <property type="entry name" value="(Trans)glycosidases"/>
    <property type="match status" value="1"/>
</dbReference>
<dbReference type="AlphaFoldDB" id="V4A1Y8"/>
<dbReference type="InterPro" id="IPR017853">
    <property type="entry name" value="GH"/>
</dbReference>
<evidence type="ECO:0000256" key="5">
    <source>
        <dbReference type="ARBA" id="ARBA00023295"/>
    </source>
</evidence>
<keyword evidence="2 6" id="KW-0378">Hydrolase</keyword>
<dbReference type="RefSeq" id="XP_009058688.1">
    <property type="nucleotide sequence ID" value="XM_009060440.1"/>
</dbReference>
<dbReference type="InterPro" id="IPR035373">
    <property type="entry name" value="Melibiase/NAGA_C"/>
</dbReference>
<proteinExistence type="inferred from homology"/>
<dbReference type="GO" id="GO:0016139">
    <property type="term" value="P:glycoside catabolic process"/>
    <property type="evidence" value="ECO:0007669"/>
    <property type="project" value="TreeGrafter"/>
</dbReference>
<dbReference type="InterPro" id="IPR013780">
    <property type="entry name" value="Glyco_hydro_b"/>
</dbReference>
<comment type="similarity">
    <text evidence="1 6">Belongs to the glycosyl hydrolase 27 family.</text>
</comment>
<keyword evidence="5 6" id="KW-0326">Glycosidase</keyword>
<dbReference type="Gene3D" id="3.20.20.70">
    <property type="entry name" value="Aldolase class I"/>
    <property type="match status" value="1"/>
</dbReference>
<dbReference type="Proteomes" id="UP000030746">
    <property type="component" value="Unassembled WGS sequence"/>
</dbReference>
<feature type="domain" description="Alpha galactosidase A C-terminal" evidence="7">
    <location>
        <begin position="284"/>
        <end position="369"/>
    </location>
</feature>
<dbReference type="InterPro" id="IPR013785">
    <property type="entry name" value="Aldolase_TIM"/>
</dbReference>
<dbReference type="GO" id="GO:0009311">
    <property type="term" value="P:oligosaccharide metabolic process"/>
    <property type="evidence" value="ECO:0007669"/>
    <property type="project" value="TreeGrafter"/>
</dbReference>
<evidence type="ECO:0000256" key="6">
    <source>
        <dbReference type="RuleBase" id="RU361168"/>
    </source>
</evidence>
<organism evidence="8 9">
    <name type="scientific">Lottia gigantea</name>
    <name type="common">Giant owl limpet</name>
    <dbReference type="NCBI Taxonomy" id="225164"/>
    <lineage>
        <taxon>Eukaryota</taxon>
        <taxon>Metazoa</taxon>
        <taxon>Spiralia</taxon>
        <taxon>Lophotrochozoa</taxon>
        <taxon>Mollusca</taxon>
        <taxon>Gastropoda</taxon>
        <taxon>Patellogastropoda</taxon>
        <taxon>Lottioidea</taxon>
        <taxon>Lottiidae</taxon>
        <taxon>Lottia</taxon>
    </lineage>
</organism>
<dbReference type="Gene3D" id="2.60.40.1180">
    <property type="entry name" value="Golgi alpha-mannosidase II"/>
    <property type="match status" value="1"/>
</dbReference>
<dbReference type="HOGENOM" id="CLU_013093_0_0_1"/>
<accession>V4A1Y8</accession>
<dbReference type="STRING" id="225164.V4A1Y8"/>
<evidence type="ECO:0000259" key="7">
    <source>
        <dbReference type="Pfam" id="PF17450"/>
    </source>
</evidence>
<dbReference type="PANTHER" id="PTHR11452:SF83">
    <property type="entry name" value="ALPHA-GALACTOSIDASE"/>
    <property type="match status" value="1"/>
</dbReference>
<dbReference type="InterPro" id="IPR002241">
    <property type="entry name" value="Glyco_hydro_27"/>
</dbReference>
<dbReference type="Pfam" id="PF17450">
    <property type="entry name" value="Melibiase_2_C"/>
    <property type="match status" value="1"/>
</dbReference>